<sequence length="795" mass="88577">MDSASQQPQQDATKAPVPTAVVAKKRRRPPLSCEQCRKRKIRCDRMQPCTNCVKSNIPSCTYAPFHIPAWRAKKSDSAVTRNRDSAADGNARPPLRDIKAARPRPEDTQGPGAVEPIHPSLPFASIGSVGAPSPTALSSVAGPSSSSSSPNVDWLVARVHQLEEKLANALRINDAPDPLKRRQSAPETAEPVDGFVAKSRYYAHSHWIYGLSSVRLTVGHDLAGQDKINQGELYSSLGRCKALGRKIKKNRLKHFPSTDLGTKVPNRELADELVENYLRSFEGIFRVVHVPTFRADYAGFWEKGHLSDESFVILLQLVMALGAALYDDFFSLRPMATQWIFEAQMWLMMPPEKKRINIQGIQIQCLLLLAKSTCNVGLDLVWMMAGNLVRNAMFVGLHRDPRHLGDMTVYRAEMRRRLWATVLELNTQFSLEAGGSPLLSTAHYDTLPPANLNDEELTDEKDSDRKAVNGPKAPTQTSVSRALLATIPLRMNLINHVNNARPGDHYEETLRLNSDLTKSCRAISESLMYLKAAPNSPVTPFHILVAEGFLYRCFHALHQPIIVKHLDDARFYFSRQMCLDSAMKITHLWGFPDAWSDGPNAASEVMDADFKRLVTNGHGMFRNVASQATVVIQIELLHSKAGRVSSLGYLPTVGSANLQARLASTRAWKIERLRAGETNIKGVIFTAACLAQVEALEKGVDPQQTARMMFQAATDMSKRCFEILKEVAEREGLPKSEWDDETTSLDGSSVSGVSMEWMQEWAWADAQGISFPQWDPDFEGGYFMDDLGFDMDQFE</sequence>
<comment type="caution">
    <text evidence="9">The sequence shown here is derived from an EMBL/GenBank/DDBJ whole genome shotgun (WGS) entry which is preliminary data.</text>
</comment>
<dbReference type="Pfam" id="PF04082">
    <property type="entry name" value="Fungal_trans"/>
    <property type="match status" value="1"/>
</dbReference>
<evidence type="ECO:0000256" key="2">
    <source>
        <dbReference type="ARBA" id="ARBA00022833"/>
    </source>
</evidence>
<evidence type="ECO:0000256" key="7">
    <source>
        <dbReference type="SAM" id="MobiDB-lite"/>
    </source>
</evidence>
<keyword evidence="2" id="KW-0862">Zinc</keyword>
<dbReference type="PROSITE" id="PS00463">
    <property type="entry name" value="ZN2_CY6_FUNGAL_1"/>
    <property type="match status" value="1"/>
</dbReference>
<keyword evidence="1" id="KW-0479">Metal-binding</keyword>
<evidence type="ECO:0000256" key="3">
    <source>
        <dbReference type="ARBA" id="ARBA00023015"/>
    </source>
</evidence>
<feature type="compositionally biased region" description="Low complexity" evidence="7">
    <location>
        <begin position="12"/>
        <end position="22"/>
    </location>
</feature>
<dbReference type="AlphaFoldDB" id="A0A9P8QWQ1"/>
<reference evidence="9" key="1">
    <citation type="submission" date="2021-08" db="EMBL/GenBank/DDBJ databases">
        <title>Chromosome-Level Trichoderma cornu-damae using Hi-C Data.</title>
        <authorList>
            <person name="Kim C.S."/>
        </authorList>
    </citation>
    <scope>NUCLEOTIDE SEQUENCE</scope>
    <source>
        <strain evidence="9">KA19-0412C</strain>
    </source>
</reference>
<feature type="compositionally biased region" description="Basic and acidic residues" evidence="7">
    <location>
        <begin position="74"/>
        <end position="86"/>
    </location>
</feature>
<evidence type="ECO:0000256" key="4">
    <source>
        <dbReference type="ARBA" id="ARBA00023125"/>
    </source>
</evidence>
<dbReference type="OrthoDB" id="4337792at2759"/>
<evidence type="ECO:0000256" key="1">
    <source>
        <dbReference type="ARBA" id="ARBA00022723"/>
    </source>
</evidence>
<dbReference type="GO" id="GO:0001228">
    <property type="term" value="F:DNA-binding transcription activator activity, RNA polymerase II-specific"/>
    <property type="evidence" value="ECO:0007669"/>
    <property type="project" value="TreeGrafter"/>
</dbReference>
<evidence type="ECO:0000256" key="5">
    <source>
        <dbReference type="ARBA" id="ARBA00023163"/>
    </source>
</evidence>
<keyword evidence="6" id="KW-0539">Nucleus</keyword>
<feature type="domain" description="Zn(2)-C6 fungal-type" evidence="8">
    <location>
        <begin position="32"/>
        <end position="62"/>
    </location>
</feature>
<evidence type="ECO:0000259" key="8">
    <source>
        <dbReference type="PROSITE" id="PS50048"/>
    </source>
</evidence>
<dbReference type="SMART" id="SM00066">
    <property type="entry name" value="GAL4"/>
    <property type="match status" value="1"/>
</dbReference>
<dbReference type="PANTHER" id="PTHR31944">
    <property type="entry name" value="HEME-RESPONSIVE ZINC FINGER TRANSCRIPTION FACTOR HAP1"/>
    <property type="match status" value="1"/>
</dbReference>
<keyword evidence="4" id="KW-0238">DNA-binding</keyword>
<dbReference type="SMART" id="SM00906">
    <property type="entry name" value="Fungal_trans"/>
    <property type="match status" value="1"/>
</dbReference>
<keyword evidence="10" id="KW-1185">Reference proteome</keyword>
<dbReference type="Pfam" id="PF00172">
    <property type="entry name" value="Zn_clus"/>
    <property type="match status" value="1"/>
</dbReference>
<evidence type="ECO:0000256" key="6">
    <source>
        <dbReference type="ARBA" id="ARBA00023242"/>
    </source>
</evidence>
<dbReference type="GO" id="GO:0008270">
    <property type="term" value="F:zinc ion binding"/>
    <property type="evidence" value="ECO:0007669"/>
    <property type="project" value="InterPro"/>
</dbReference>
<dbReference type="EMBL" id="JAIWOZ010000001">
    <property type="protein sequence ID" value="KAH6610138.1"/>
    <property type="molecule type" value="Genomic_DNA"/>
</dbReference>
<dbReference type="PROSITE" id="PS50048">
    <property type="entry name" value="ZN2_CY6_FUNGAL_2"/>
    <property type="match status" value="1"/>
</dbReference>
<dbReference type="GO" id="GO:0000978">
    <property type="term" value="F:RNA polymerase II cis-regulatory region sequence-specific DNA binding"/>
    <property type="evidence" value="ECO:0007669"/>
    <property type="project" value="TreeGrafter"/>
</dbReference>
<organism evidence="9 10">
    <name type="scientific">Trichoderma cornu-damae</name>
    <dbReference type="NCBI Taxonomy" id="654480"/>
    <lineage>
        <taxon>Eukaryota</taxon>
        <taxon>Fungi</taxon>
        <taxon>Dikarya</taxon>
        <taxon>Ascomycota</taxon>
        <taxon>Pezizomycotina</taxon>
        <taxon>Sordariomycetes</taxon>
        <taxon>Hypocreomycetidae</taxon>
        <taxon>Hypocreales</taxon>
        <taxon>Hypocreaceae</taxon>
        <taxon>Trichoderma</taxon>
    </lineage>
</organism>
<feature type="region of interest" description="Disordered" evidence="7">
    <location>
        <begin position="74"/>
        <end position="121"/>
    </location>
</feature>
<dbReference type="GO" id="GO:0006351">
    <property type="term" value="P:DNA-templated transcription"/>
    <property type="evidence" value="ECO:0007669"/>
    <property type="project" value="InterPro"/>
</dbReference>
<protein>
    <submittedName>
        <fullName evidence="9">C6 zinc finger</fullName>
    </submittedName>
</protein>
<dbReference type="PANTHER" id="PTHR31944:SF131">
    <property type="entry name" value="HEME-RESPONSIVE ZINC FINGER TRANSCRIPTION FACTOR HAP1"/>
    <property type="match status" value="1"/>
</dbReference>
<proteinExistence type="predicted"/>
<feature type="compositionally biased region" description="Basic and acidic residues" evidence="7">
    <location>
        <begin position="94"/>
        <end position="107"/>
    </location>
</feature>
<dbReference type="InterPro" id="IPR007219">
    <property type="entry name" value="XnlR_reg_dom"/>
</dbReference>
<dbReference type="CDD" id="cd12148">
    <property type="entry name" value="fungal_TF_MHR"/>
    <property type="match status" value="1"/>
</dbReference>
<accession>A0A9P8QWQ1</accession>
<feature type="region of interest" description="Disordered" evidence="7">
    <location>
        <begin position="1"/>
        <end position="31"/>
    </location>
</feature>
<keyword evidence="3" id="KW-0805">Transcription regulation</keyword>
<dbReference type="InterPro" id="IPR036864">
    <property type="entry name" value="Zn2-C6_fun-type_DNA-bd_sf"/>
</dbReference>
<evidence type="ECO:0000313" key="10">
    <source>
        <dbReference type="Proteomes" id="UP000827724"/>
    </source>
</evidence>
<evidence type="ECO:0000313" key="9">
    <source>
        <dbReference type="EMBL" id="KAH6610138.1"/>
    </source>
</evidence>
<feature type="region of interest" description="Disordered" evidence="7">
    <location>
        <begin position="449"/>
        <end position="477"/>
    </location>
</feature>
<dbReference type="Proteomes" id="UP000827724">
    <property type="component" value="Unassembled WGS sequence"/>
</dbReference>
<dbReference type="InterPro" id="IPR051430">
    <property type="entry name" value="Fungal_TF_Env_Response"/>
</dbReference>
<dbReference type="CDD" id="cd00067">
    <property type="entry name" value="GAL4"/>
    <property type="match status" value="1"/>
</dbReference>
<dbReference type="InterPro" id="IPR001138">
    <property type="entry name" value="Zn2Cys6_DnaBD"/>
</dbReference>
<dbReference type="GO" id="GO:0005634">
    <property type="term" value="C:nucleus"/>
    <property type="evidence" value="ECO:0007669"/>
    <property type="project" value="TreeGrafter"/>
</dbReference>
<name>A0A9P8QWQ1_9HYPO</name>
<keyword evidence="5" id="KW-0804">Transcription</keyword>
<dbReference type="SUPFAM" id="SSF57701">
    <property type="entry name" value="Zn2/Cys6 DNA-binding domain"/>
    <property type="match status" value="1"/>
</dbReference>
<gene>
    <name evidence="9" type="ORF">Trco_000158</name>
</gene>
<dbReference type="Gene3D" id="4.10.240.10">
    <property type="entry name" value="Zn(2)-C6 fungal-type DNA-binding domain"/>
    <property type="match status" value="1"/>
</dbReference>
<feature type="compositionally biased region" description="Polar residues" evidence="7">
    <location>
        <begin position="1"/>
        <end position="11"/>
    </location>
</feature>